<dbReference type="EMBL" id="AGNK02004835">
    <property type="status" value="NOT_ANNOTATED_CDS"/>
    <property type="molecule type" value="Genomic_DNA"/>
</dbReference>
<dbReference type="HOGENOM" id="CLU_3225582_0_0_1"/>
<proteinExistence type="predicted"/>
<dbReference type="InParanoid" id="K3ZPD4"/>
<protein>
    <submittedName>
        <fullName evidence="1">Uncharacterized protein</fullName>
    </submittedName>
</protein>
<dbReference type="EnsemblPlants" id="KQK94333">
    <property type="protein sequence ID" value="KQK94333"/>
    <property type="gene ID" value="SETIT_028464mg"/>
</dbReference>
<dbReference type="Gramene" id="KQK94333">
    <property type="protein sequence ID" value="KQK94333"/>
    <property type="gene ID" value="SETIT_028464mg"/>
</dbReference>
<dbReference type="Proteomes" id="UP000004995">
    <property type="component" value="Unassembled WGS sequence"/>
</dbReference>
<reference evidence="1" key="2">
    <citation type="submission" date="2018-08" db="UniProtKB">
        <authorList>
            <consortium name="EnsemblPlants"/>
        </authorList>
    </citation>
    <scope>IDENTIFICATION</scope>
    <source>
        <strain evidence="1">Yugu1</strain>
    </source>
</reference>
<name>K3ZPD4_SETIT</name>
<keyword evidence="2" id="KW-1185">Reference proteome</keyword>
<evidence type="ECO:0000313" key="2">
    <source>
        <dbReference type="Proteomes" id="UP000004995"/>
    </source>
</evidence>
<dbReference type="AlphaFoldDB" id="K3ZPD4"/>
<organism evidence="1 2">
    <name type="scientific">Setaria italica</name>
    <name type="common">Foxtail millet</name>
    <name type="synonym">Panicum italicum</name>
    <dbReference type="NCBI Taxonomy" id="4555"/>
    <lineage>
        <taxon>Eukaryota</taxon>
        <taxon>Viridiplantae</taxon>
        <taxon>Streptophyta</taxon>
        <taxon>Embryophyta</taxon>
        <taxon>Tracheophyta</taxon>
        <taxon>Spermatophyta</taxon>
        <taxon>Magnoliopsida</taxon>
        <taxon>Liliopsida</taxon>
        <taxon>Poales</taxon>
        <taxon>Poaceae</taxon>
        <taxon>PACMAD clade</taxon>
        <taxon>Panicoideae</taxon>
        <taxon>Panicodae</taxon>
        <taxon>Paniceae</taxon>
        <taxon>Cenchrinae</taxon>
        <taxon>Setaria</taxon>
    </lineage>
</organism>
<reference evidence="2" key="1">
    <citation type="journal article" date="2012" name="Nat. Biotechnol.">
        <title>Reference genome sequence of the model plant Setaria.</title>
        <authorList>
            <person name="Bennetzen J.L."/>
            <person name="Schmutz J."/>
            <person name="Wang H."/>
            <person name="Percifield R."/>
            <person name="Hawkins J."/>
            <person name="Pontaroli A.C."/>
            <person name="Estep M."/>
            <person name="Feng L."/>
            <person name="Vaughn J.N."/>
            <person name="Grimwood J."/>
            <person name="Jenkins J."/>
            <person name="Barry K."/>
            <person name="Lindquist E."/>
            <person name="Hellsten U."/>
            <person name="Deshpande S."/>
            <person name="Wang X."/>
            <person name="Wu X."/>
            <person name="Mitros T."/>
            <person name="Triplett J."/>
            <person name="Yang X."/>
            <person name="Ye C.Y."/>
            <person name="Mauro-Herrera M."/>
            <person name="Wang L."/>
            <person name="Li P."/>
            <person name="Sharma M."/>
            <person name="Sharma R."/>
            <person name="Ronald P.C."/>
            <person name="Panaud O."/>
            <person name="Kellogg E.A."/>
            <person name="Brutnell T.P."/>
            <person name="Doust A.N."/>
            <person name="Tuskan G.A."/>
            <person name="Rokhsar D."/>
            <person name="Devos K.M."/>
        </authorList>
    </citation>
    <scope>NUCLEOTIDE SEQUENCE [LARGE SCALE GENOMIC DNA]</scope>
    <source>
        <strain evidence="2">cv. Yugu1</strain>
    </source>
</reference>
<sequence length="44" mass="5625">MGRYQTRALTKFHSLRRIFLYRRYHRIHMLHLCLKIICYNLLKF</sequence>
<evidence type="ECO:0000313" key="1">
    <source>
        <dbReference type="EnsemblPlants" id="KQK94333"/>
    </source>
</evidence>
<accession>K3ZPD4</accession>